<keyword evidence="2 5" id="KW-0812">Transmembrane</keyword>
<dbReference type="GO" id="GO:0042773">
    <property type="term" value="P:ATP synthesis coupled electron transport"/>
    <property type="evidence" value="ECO:0007669"/>
    <property type="project" value="InterPro"/>
</dbReference>
<keyword evidence="3 6" id="KW-1133">Transmembrane helix</keyword>
<feature type="transmembrane region" description="Helical" evidence="6">
    <location>
        <begin position="381"/>
        <end position="404"/>
    </location>
</feature>
<dbReference type="Gene3D" id="1.20.5.2700">
    <property type="match status" value="1"/>
</dbReference>
<comment type="caution">
    <text evidence="9">The sequence shown here is derived from an EMBL/GenBank/DDBJ whole genome shotgun (WGS) entry which is preliminary data.</text>
</comment>
<keyword evidence="4 6" id="KW-0472">Membrane</keyword>
<dbReference type="GO" id="GO:0015990">
    <property type="term" value="P:electron transport coupled proton transport"/>
    <property type="evidence" value="ECO:0007669"/>
    <property type="project" value="TreeGrafter"/>
</dbReference>
<feature type="domain" description="NADH:quinone oxidoreductase/Mrp antiporter transmembrane" evidence="7">
    <location>
        <begin position="142"/>
        <end position="418"/>
    </location>
</feature>
<evidence type="ECO:0000256" key="3">
    <source>
        <dbReference type="ARBA" id="ARBA00022989"/>
    </source>
</evidence>
<dbReference type="Pfam" id="PF00361">
    <property type="entry name" value="Proton_antipo_M"/>
    <property type="match status" value="1"/>
</dbReference>
<feature type="transmembrane region" description="Helical" evidence="6">
    <location>
        <begin position="178"/>
        <end position="197"/>
    </location>
</feature>
<evidence type="ECO:0000313" key="10">
    <source>
        <dbReference type="Proteomes" id="UP000196536"/>
    </source>
</evidence>
<evidence type="ECO:0000256" key="6">
    <source>
        <dbReference type="SAM" id="Phobius"/>
    </source>
</evidence>
<dbReference type="GO" id="GO:0012505">
    <property type="term" value="C:endomembrane system"/>
    <property type="evidence" value="ECO:0007669"/>
    <property type="project" value="UniProtKB-SubCell"/>
</dbReference>
<gene>
    <name evidence="9" type="ORF">CAP51_15545</name>
</gene>
<feature type="transmembrane region" description="Helical" evidence="6">
    <location>
        <begin position="221"/>
        <end position="242"/>
    </location>
</feature>
<accession>A0A1Z9YTV2</accession>
<evidence type="ECO:0000256" key="5">
    <source>
        <dbReference type="RuleBase" id="RU000320"/>
    </source>
</evidence>
<feature type="transmembrane region" description="Helical" evidence="6">
    <location>
        <begin position="465"/>
        <end position="485"/>
    </location>
</feature>
<feature type="transmembrane region" description="Helical" evidence="6">
    <location>
        <begin position="338"/>
        <end position="361"/>
    </location>
</feature>
<evidence type="ECO:0000259" key="7">
    <source>
        <dbReference type="Pfam" id="PF00361"/>
    </source>
</evidence>
<feature type="transmembrane region" description="Helical" evidence="6">
    <location>
        <begin position="517"/>
        <end position="537"/>
    </location>
</feature>
<comment type="subcellular location">
    <subcellularLocation>
        <location evidence="1">Endomembrane system</location>
        <topology evidence="1">Multi-pass membrane protein</topology>
    </subcellularLocation>
    <subcellularLocation>
        <location evidence="5">Membrane</location>
        <topology evidence="5">Multi-pass membrane protein</topology>
    </subcellularLocation>
</comment>
<sequence>MSYLYLTILFPLIGFILLAAGRDKLSENVAAVIGVGAVGLSALAALFAGIDFYNVKAALPADSTVLGFNQHLWTWFNVGGFAPAIGLHLDGLSLLMTGMITGVGFLIHIFASWYMRGEEGYARFFSYFNLFVASMLVLVLGDNLALLFLGWEGVGLCSYLLIGFYYANPANGWAAIKAFTVTRVGDVFLLIALFLLYQQFGTLDIRTIVDHASTVLTDSNIAFWTALMLFLGAAGKSAQIPLQTWLADAMAGPTPVSALIHAATMVTAGVYLTSRLFSVFEMAPEILQFISIVGAITLLVAGFAALVQTDIKRILAYSTMSQLGYMFMAVGAEAYQAGLFHMLAHAFFKALLFLSSGAVILACHHEQNILKMGGLWKKIPFVFACFVVGGGALAALPFITVGFFSKDAILGAVYAHATMANLPLYNTLYWVGVIGAFLTSIYTFRLIWLVFFGQEKTHAHEIKGVTYWGPLSILLVLSTGVGGLLKAPVESLLNSAKIPAFIIPESLEHAVHGAEHLAVGIALAGLLLGVVLFVFAYGSVKNIANTSFGAGIAHIWRTAFGFDALYDIVFVKPYLFMARLLGRDPIDGLWLVLPALVKGGHKFTSWRQTGSLREYASSIGLGVVVLLIILVITQVGV</sequence>
<feature type="transmembrane region" description="Helical" evidence="6">
    <location>
        <begin position="254"/>
        <end position="274"/>
    </location>
</feature>
<feature type="transmembrane region" description="Helical" evidence="6">
    <location>
        <begin position="615"/>
        <end position="635"/>
    </location>
</feature>
<dbReference type="InterPro" id="IPR018393">
    <property type="entry name" value="NADHpl_OxRdtase_5_subgr"/>
</dbReference>
<evidence type="ECO:0000259" key="8">
    <source>
        <dbReference type="Pfam" id="PF00662"/>
    </source>
</evidence>
<feature type="transmembrane region" description="Helical" evidence="6">
    <location>
        <begin position="95"/>
        <end position="114"/>
    </location>
</feature>
<dbReference type="GO" id="GO:0003954">
    <property type="term" value="F:NADH dehydrogenase activity"/>
    <property type="evidence" value="ECO:0007669"/>
    <property type="project" value="TreeGrafter"/>
</dbReference>
<dbReference type="PANTHER" id="PTHR42829">
    <property type="entry name" value="NADH-UBIQUINONE OXIDOREDUCTASE CHAIN 5"/>
    <property type="match status" value="1"/>
</dbReference>
<dbReference type="OrthoDB" id="9811798at2"/>
<name>A0A1Z9YTV2_9GAMM</name>
<dbReference type="Pfam" id="PF00662">
    <property type="entry name" value="Proton_antipo_N"/>
    <property type="match status" value="1"/>
</dbReference>
<feature type="transmembrane region" description="Helical" evidence="6">
    <location>
        <begin position="286"/>
        <end position="307"/>
    </location>
</feature>
<feature type="transmembrane region" description="Helical" evidence="6">
    <location>
        <begin position="428"/>
        <end position="453"/>
    </location>
</feature>
<dbReference type="GO" id="GO:0008137">
    <property type="term" value="F:NADH dehydrogenase (ubiquinone) activity"/>
    <property type="evidence" value="ECO:0007669"/>
    <property type="project" value="InterPro"/>
</dbReference>
<feature type="transmembrane region" description="Helical" evidence="6">
    <location>
        <begin position="29"/>
        <end position="50"/>
    </location>
</feature>
<dbReference type="GO" id="GO:0016020">
    <property type="term" value="C:membrane"/>
    <property type="evidence" value="ECO:0007669"/>
    <property type="project" value="UniProtKB-SubCell"/>
</dbReference>
<dbReference type="RefSeq" id="WP_087621681.1">
    <property type="nucleotide sequence ID" value="NZ_JAKVJF010000036.1"/>
</dbReference>
<evidence type="ECO:0000256" key="4">
    <source>
        <dbReference type="ARBA" id="ARBA00023136"/>
    </source>
</evidence>
<feature type="transmembrane region" description="Helical" evidence="6">
    <location>
        <begin position="314"/>
        <end position="332"/>
    </location>
</feature>
<evidence type="ECO:0000256" key="2">
    <source>
        <dbReference type="ARBA" id="ARBA00022692"/>
    </source>
</evidence>
<keyword evidence="10" id="KW-1185">Reference proteome</keyword>
<dbReference type="PRINTS" id="PR01434">
    <property type="entry name" value="NADHDHGNASE5"/>
</dbReference>
<proteinExistence type="predicted"/>
<dbReference type="InterPro" id="IPR003945">
    <property type="entry name" value="NU5C-like"/>
</dbReference>
<protein>
    <submittedName>
        <fullName evidence="9">NADH-quinone oxidoreductase subunit L</fullName>
    </submittedName>
</protein>
<dbReference type="AlphaFoldDB" id="A0A1Z9YTV2"/>
<dbReference type="NCBIfam" id="NF005141">
    <property type="entry name" value="PRK06590.1"/>
    <property type="match status" value="1"/>
</dbReference>
<dbReference type="PANTHER" id="PTHR42829:SF2">
    <property type="entry name" value="NADH-UBIQUINONE OXIDOREDUCTASE CHAIN 5"/>
    <property type="match status" value="1"/>
</dbReference>
<dbReference type="InterPro" id="IPR001750">
    <property type="entry name" value="ND/Mrp_TM"/>
</dbReference>
<feature type="transmembrane region" description="Helical" evidence="6">
    <location>
        <begin position="121"/>
        <end position="140"/>
    </location>
</feature>
<evidence type="ECO:0000256" key="1">
    <source>
        <dbReference type="ARBA" id="ARBA00004127"/>
    </source>
</evidence>
<dbReference type="Proteomes" id="UP000196536">
    <property type="component" value="Unassembled WGS sequence"/>
</dbReference>
<dbReference type="PRINTS" id="PR01435">
    <property type="entry name" value="NPOXDRDTASE5"/>
</dbReference>
<reference evidence="9 10" key="1">
    <citation type="submission" date="2017-05" db="EMBL/GenBank/DDBJ databases">
        <title>Acinetobacter populi ANC 5415 (= PBJ7), whole genome shotgun sequencing project.</title>
        <authorList>
            <person name="Nemec A."/>
            <person name="Radolfova-Krizova L."/>
        </authorList>
    </citation>
    <scope>NUCLEOTIDE SEQUENCE [LARGE SCALE GENOMIC DNA]</scope>
    <source>
        <strain evidence="9 10">PBJ7</strain>
    </source>
</reference>
<dbReference type="InterPro" id="IPR001516">
    <property type="entry name" value="Proton_antipo_N"/>
</dbReference>
<dbReference type="NCBIfam" id="TIGR01974">
    <property type="entry name" value="NDH_I_L"/>
    <property type="match status" value="1"/>
</dbReference>
<organism evidence="9 10">
    <name type="scientific">Acinetobacter populi</name>
    <dbReference type="NCBI Taxonomy" id="1582270"/>
    <lineage>
        <taxon>Bacteria</taxon>
        <taxon>Pseudomonadati</taxon>
        <taxon>Pseudomonadota</taxon>
        <taxon>Gammaproteobacteria</taxon>
        <taxon>Moraxellales</taxon>
        <taxon>Moraxellaceae</taxon>
        <taxon>Acinetobacter</taxon>
    </lineage>
</organism>
<feature type="domain" description="NADH-Ubiquinone oxidoreductase (complex I) chain 5 N-terminal" evidence="8">
    <location>
        <begin position="75"/>
        <end position="125"/>
    </location>
</feature>
<feature type="transmembrane region" description="Helical" evidence="6">
    <location>
        <begin position="146"/>
        <end position="166"/>
    </location>
</feature>
<evidence type="ECO:0000313" key="9">
    <source>
        <dbReference type="EMBL" id="OUY05646.1"/>
    </source>
</evidence>
<dbReference type="EMBL" id="NEXX01000007">
    <property type="protein sequence ID" value="OUY05646.1"/>
    <property type="molecule type" value="Genomic_DNA"/>
</dbReference>